<evidence type="ECO:0000256" key="4">
    <source>
        <dbReference type="ARBA" id="ARBA00022695"/>
    </source>
</evidence>
<dbReference type="Pfam" id="PF21694">
    <property type="entry name" value="DNA_pol3_delta_C"/>
    <property type="match status" value="1"/>
</dbReference>
<evidence type="ECO:0000256" key="8">
    <source>
        <dbReference type="ARBA" id="ARBA00049244"/>
    </source>
</evidence>
<dbReference type="SUPFAM" id="SSF48019">
    <property type="entry name" value="post-AAA+ oligomerization domain-like"/>
    <property type="match status" value="1"/>
</dbReference>
<dbReference type="Gene3D" id="1.20.272.10">
    <property type="match status" value="1"/>
</dbReference>
<dbReference type="Gene3D" id="1.10.8.60">
    <property type="match status" value="1"/>
</dbReference>
<reference evidence="11 12" key="1">
    <citation type="submission" date="2017-09" db="EMBL/GenBank/DDBJ databases">
        <title>Depth-based differentiation of microbial function through sediment-hosted aquifers and enrichment of novel symbionts in the deep terrestrial subsurface.</title>
        <authorList>
            <person name="Probst A.J."/>
            <person name="Ladd B."/>
            <person name="Jarett J.K."/>
            <person name="Geller-Mcgrath D.E."/>
            <person name="Sieber C.M."/>
            <person name="Emerson J.B."/>
            <person name="Anantharaman K."/>
            <person name="Thomas B.C."/>
            <person name="Malmstrom R."/>
            <person name="Stieglmeier M."/>
            <person name="Klingl A."/>
            <person name="Woyke T."/>
            <person name="Ryan C.M."/>
            <person name="Banfield J.F."/>
        </authorList>
    </citation>
    <scope>NUCLEOTIDE SEQUENCE [LARGE SCALE GENOMIC DNA]</scope>
    <source>
        <strain evidence="11">CG_4_10_14_0_8_um_filter_42_10</strain>
    </source>
</reference>
<feature type="domain" description="DNA polymerase III delta subunit-like C-terminal" evidence="10">
    <location>
        <begin position="205"/>
        <end position="323"/>
    </location>
</feature>
<dbReference type="GO" id="GO:0006261">
    <property type="term" value="P:DNA-templated DNA replication"/>
    <property type="evidence" value="ECO:0007669"/>
    <property type="project" value="TreeGrafter"/>
</dbReference>
<evidence type="ECO:0000256" key="6">
    <source>
        <dbReference type="ARBA" id="ARBA00022932"/>
    </source>
</evidence>
<dbReference type="InterPro" id="IPR008921">
    <property type="entry name" value="DNA_pol3_clamp-load_cplx_C"/>
</dbReference>
<dbReference type="SUPFAM" id="SSF52540">
    <property type="entry name" value="P-loop containing nucleoside triphosphate hydrolases"/>
    <property type="match status" value="1"/>
</dbReference>
<comment type="caution">
    <text evidence="11">The sequence shown here is derived from an EMBL/GenBank/DDBJ whole genome shotgun (WGS) entry which is preliminary data.</text>
</comment>
<dbReference type="PANTHER" id="PTHR34388:SF1">
    <property type="entry name" value="DNA POLYMERASE III SUBUNIT DELTA"/>
    <property type="match status" value="1"/>
</dbReference>
<keyword evidence="5" id="KW-0235">DNA replication</keyword>
<dbReference type="NCBIfam" id="TIGR01128">
    <property type="entry name" value="holA"/>
    <property type="match status" value="1"/>
</dbReference>
<keyword evidence="6" id="KW-0239">DNA-directed DNA polymerase</keyword>
<sequence>MIIFIHGEDTYRAQQRVIQLKEAFIKKYSHSGLNVVTLDGEDLTLADFRSKCFSAGLLEKKRLIIIKNVVAQSSNKELLQGILELIKNKKFPPDNILIFWEGSLTEEKPKKGETNLKSALLKMLAKEKAERFEPLSANELKKWTLNEIKKREGKIESDALEELVAKVGQDLWQMSNEIEKLVNYCSGRPITQQDVAVFVQSKFDENIFHLTDALGQRQKKQALKLVHDQLANGTEPLVLLSKFIWQFRNLIQVNEMIRLKKTPAEITQELKLHPFVVQKTIPQANRFSEEKLKEIYANLSEIDFKLKNSNAAPALLFDLLIIKVCD</sequence>
<organism evidence="11 12">
    <name type="scientific">Candidatus Kerfeldbacteria bacterium CG_4_10_14_0_8_um_filter_42_10</name>
    <dbReference type="NCBI Taxonomy" id="2014248"/>
    <lineage>
        <taxon>Bacteria</taxon>
        <taxon>Candidatus Kerfeldiibacteriota</taxon>
    </lineage>
</organism>
<keyword evidence="4" id="KW-0548">Nucleotidyltransferase</keyword>
<dbReference type="InterPro" id="IPR010372">
    <property type="entry name" value="DNA_pol3_delta_N"/>
</dbReference>
<dbReference type="GO" id="GO:0003677">
    <property type="term" value="F:DNA binding"/>
    <property type="evidence" value="ECO:0007669"/>
    <property type="project" value="InterPro"/>
</dbReference>
<evidence type="ECO:0000259" key="10">
    <source>
        <dbReference type="Pfam" id="PF21694"/>
    </source>
</evidence>
<evidence type="ECO:0000313" key="11">
    <source>
        <dbReference type="EMBL" id="PIY95899.1"/>
    </source>
</evidence>
<dbReference type="GO" id="GO:0003887">
    <property type="term" value="F:DNA-directed DNA polymerase activity"/>
    <property type="evidence" value="ECO:0007669"/>
    <property type="project" value="UniProtKB-KW"/>
</dbReference>
<dbReference type="InterPro" id="IPR005790">
    <property type="entry name" value="DNA_polIII_delta"/>
</dbReference>
<name>A0A2M7RGM0_9BACT</name>
<dbReference type="GO" id="GO:0009360">
    <property type="term" value="C:DNA polymerase III complex"/>
    <property type="evidence" value="ECO:0007669"/>
    <property type="project" value="InterPro"/>
</dbReference>
<dbReference type="AlphaFoldDB" id="A0A2M7RGM0"/>
<dbReference type="InterPro" id="IPR048466">
    <property type="entry name" value="DNA_pol3_delta-like_C"/>
</dbReference>
<evidence type="ECO:0000313" key="12">
    <source>
        <dbReference type="Proteomes" id="UP000230779"/>
    </source>
</evidence>
<keyword evidence="3" id="KW-0808">Transferase</keyword>
<evidence type="ECO:0000256" key="5">
    <source>
        <dbReference type="ARBA" id="ARBA00022705"/>
    </source>
</evidence>
<evidence type="ECO:0000256" key="2">
    <source>
        <dbReference type="ARBA" id="ARBA00017703"/>
    </source>
</evidence>
<gene>
    <name evidence="11" type="primary">holA</name>
    <name evidence="11" type="ORF">COY66_05580</name>
</gene>
<evidence type="ECO:0000256" key="1">
    <source>
        <dbReference type="ARBA" id="ARBA00012417"/>
    </source>
</evidence>
<proteinExistence type="inferred from homology"/>
<dbReference type="EC" id="2.7.7.7" evidence="1"/>
<dbReference type="Gene3D" id="3.40.50.300">
    <property type="entry name" value="P-loop containing nucleotide triphosphate hydrolases"/>
    <property type="match status" value="1"/>
</dbReference>
<evidence type="ECO:0000259" key="9">
    <source>
        <dbReference type="Pfam" id="PF06144"/>
    </source>
</evidence>
<dbReference type="InterPro" id="IPR027417">
    <property type="entry name" value="P-loop_NTPase"/>
</dbReference>
<comment type="catalytic activity">
    <reaction evidence="8">
        <text>DNA(n) + a 2'-deoxyribonucleoside 5'-triphosphate = DNA(n+1) + diphosphate</text>
        <dbReference type="Rhea" id="RHEA:22508"/>
        <dbReference type="Rhea" id="RHEA-COMP:17339"/>
        <dbReference type="Rhea" id="RHEA-COMP:17340"/>
        <dbReference type="ChEBI" id="CHEBI:33019"/>
        <dbReference type="ChEBI" id="CHEBI:61560"/>
        <dbReference type="ChEBI" id="CHEBI:173112"/>
        <dbReference type="EC" id="2.7.7.7"/>
    </reaction>
</comment>
<evidence type="ECO:0000256" key="7">
    <source>
        <dbReference type="ARBA" id="ARBA00034754"/>
    </source>
</evidence>
<dbReference type="Proteomes" id="UP000230779">
    <property type="component" value="Unassembled WGS sequence"/>
</dbReference>
<feature type="domain" description="DNA polymerase III delta N-terminal" evidence="9">
    <location>
        <begin position="5"/>
        <end position="123"/>
    </location>
</feature>
<accession>A0A2M7RGM0</accession>
<comment type="similarity">
    <text evidence="7">Belongs to the DNA polymerase HolA subunit family.</text>
</comment>
<dbReference type="EMBL" id="PFMD01000064">
    <property type="protein sequence ID" value="PIY95899.1"/>
    <property type="molecule type" value="Genomic_DNA"/>
</dbReference>
<dbReference type="PANTHER" id="PTHR34388">
    <property type="entry name" value="DNA POLYMERASE III SUBUNIT DELTA"/>
    <property type="match status" value="1"/>
</dbReference>
<evidence type="ECO:0000256" key="3">
    <source>
        <dbReference type="ARBA" id="ARBA00022679"/>
    </source>
</evidence>
<protein>
    <recommendedName>
        <fullName evidence="2">DNA polymerase III subunit delta</fullName>
        <ecNumber evidence="1">2.7.7.7</ecNumber>
    </recommendedName>
</protein>
<dbReference type="Pfam" id="PF06144">
    <property type="entry name" value="DNA_pol3_delta"/>
    <property type="match status" value="1"/>
</dbReference>